<dbReference type="EMBL" id="JAHQIW010003758">
    <property type="protein sequence ID" value="KAJ1360006.1"/>
    <property type="molecule type" value="Genomic_DNA"/>
</dbReference>
<dbReference type="InterPro" id="IPR015943">
    <property type="entry name" value="WD40/YVTN_repeat-like_dom_sf"/>
</dbReference>
<evidence type="ECO:0000313" key="7">
    <source>
        <dbReference type="Proteomes" id="UP001196413"/>
    </source>
</evidence>
<reference evidence="6" key="1">
    <citation type="submission" date="2021-06" db="EMBL/GenBank/DDBJ databases">
        <title>Parelaphostrongylus tenuis whole genome reference sequence.</title>
        <authorList>
            <person name="Garwood T.J."/>
            <person name="Larsen P.A."/>
            <person name="Fountain-Jones N.M."/>
            <person name="Garbe J.R."/>
            <person name="Macchietto M.G."/>
            <person name="Kania S.A."/>
            <person name="Gerhold R.W."/>
            <person name="Richards J.E."/>
            <person name="Wolf T.M."/>
        </authorList>
    </citation>
    <scope>NUCLEOTIDE SEQUENCE</scope>
    <source>
        <strain evidence="6">MNPRO001-30</strain>
        <tissue evidence="6">Meninges</tissue>
    </source>
</reference>
<dbReference type="SUPFAM" id="SSF50978">
    <property type="entry name" value="WD40 repeat-like"/>
    <property type="match status" value="1"/>
</dbReference>
<keyword evidence="4" id="KW-0963">Cytoplasm</keyword>
<comment type="caution">
    <text evidence="6">The sequence shown here is derived from an EMBL/GenBank/DDBJ whole genome shotgun (WGS) entry which is preliminary data.</text>
</comment>
<dbReference type="InterPro" id="IPR050630">
    <property type="entry name" value="WD_repeat_EMAP"/>
</dbReference>
<dbReference type="Pfam" id="PF03451">
    <property type="entry name" value="HELP"/>
    <property type="match status" value="1"/>
</dbReference>
<keyword evidence="2" id="KW-0853">WD repeat</keyword>
<dbReference type="PANTHER" id="PTHR13720">
    <property type="entry name" value="WD-40 REPEAT PROTEIN"/>
    <property type="match status" value="1"/>
</dbReference>
<accession>A0AAD5N1L5</accession>
<keyword evidence="7" id="KW-1185">Reference proteome</keyword>
<evidence type="ECO:0000256" key="3">
    <source>
        <dbReference type="ARBA" id="ARBA00022737"/>
    </source>
</evidence>
<sequence>MTVANLNFARYRGKDVRNNVHYLPTGELIYFCGSVVVLYNMEEHTQRHYTEHTSDVKSICIHPNRVVVASGQSTCHQRERNLEFEYSNPVISSLDLENDSDIGHTEVRVH</sequence>
<dbReference type="PANTHER" id="PTHR13720:SF50">
    <property type="entry name" value="ECHINODERM MICROTUBULE-ASSOCIATED PROTEIN-LIKE 2"/>
    <property type="match status" value="1"/>
</dbReference>
<dbReference type="GO" id="GO:0008017">
    <property type="term" value="F:microtubule binding"/>
    <property type="evidence" value="ECO:0007669"/>
    <property type="project" value="TreeGrafter"/>
</dbReference>
<name>A0AAD5N1L5_PARTN</name>
<proteinExistence type="predicted"/>
<dbReference type="Gene3D" id="2.130.10.10">
    <property type="entry name" value="YVTN repeat-like/Quinoprotein amine dehydrogenase"/>
    <property type="match status" value="1"/>
</dbReference>
<feature type="transmembrane region" description="Helical" evidence="5">
    <location>
        <begin position="20"/>
        <end position="39"/>
    </location>
</feature>
<evidence type="ECO:0000256" key="1">
    <source>
        <dbReference type="ARBA" id="ARBA00004245"/>
    </source>
</evidence>
<dbReference type="Proteomes" id="UP001196413">
    <property type="component" value="Unassembled WGS sequence"/>
</dbReference>
<protein>
    <submittedName>
        <fullName evidence="6">Echinoderm microtubule-associated protein-like 1</fullName>
    </submittedName>
</protein>
<dbReference type="GO" id="GO:0000226">
    <property type="term" value="P:microtubule cytoskeleton organization"/>
    <property type="evidence" value="ECO:0007669"/>
    <property type="project" value="TreeGrafter"/>
</dbReference>
<evidence type="ECO:0000256" key="4">
    <source>
        <dbReference type="ARBA" id="ARBA00023212"/>
    </source>
</evidence>
<keyword evidence="4" id="KW-0206">Cytoskeleton</keyword>
<comment type="subcellular location">
    <subcellularLocation>
        <location evidence="1">Cytoplasm</location>
        <location evidence="1">Cytoskeleton</location>
    </subcellularLocation>
</comment>
<evidence type="ECO:0000256" key="5">
    <source>
        <dbReference type="SAM" id="Phobius"/>
    </source>
</evidence>
<dbReference type="GO" id="GO:0072686">
    <property type="term" value="C:mitotic spindle"/>
    <property type="evidence" value="ECO:0007669"/>
    <property type="project" value="TreeGrafter"/>
</dbReference>
<keyword evidence="3" id="KW-0677">Repeat</keyword>
<keyword evidence="5" id="KW-0812">Transmembrane</keyword>
<keyword evidence="5" id="KW-0472">Membrane</keyword>
<evidence type="ECO:0000256" key="2">
    <source>
        <dbReference type="ARBA" id="ARBA00022574"/>
    </source>
</evidence>
<gene>
    <name evidence="6" type="primary">EML1</name>
    <name evidence="6" type="ORF">KIN20_018859</name>
</gene>
<organism evidence="6 7">
    <name type="scientific">Parelaphostrongylus tenuis</name>
    <name type="common">Meningeal worm</name>
    <dbReference type="NCBI Taxonomy" id="148309"/>
    <lineage>
        <taxon>Eukaryota</taxon>
        <taxon>Metazoa</taxon>
        <taxon>Ecdysozoa</taxon>
        <taxon>Nematoda</taxon>
        <taxon>Chromadorea</taxon>
        <taxon>Rhabditida</taxon>
        <taxon>Rhabditina</taxon>
        <taxon>Rhabditomorpha</taxon>
        <taxon>Strongyloidea</taxon>
        <taxon>Metastrongylidae</taxon>
        <taxon>Parelaphostrongylus</taxon>
    </lineage>
</organism>
<dbReference type="InterPro" id="IPR036322">
    <property type="entry name" value="WD40_repeat_dom_sf"/>
</dbReference>
<evidence type="ECO:0000313" key="6">
    <source>
        <dbReference type="EMBL" id="KAJ1360006.1"/>
    </source>
</evidence>
<dbReference type="AlphaFoldDB" id="A0AAD5N1L5"/>
<keyword evidence="5" id="KW-1133">Transmembrane helix</keyword>
<dbReference type="InterPro" id="IPR005108">
    <property type="entry name" value="HELP"/>
</dbReference>